<keyword evidence="4 6" id="KW-0472">Membrane</keyword>
<keyword evidence="3 6" id="KW-1133">Transmembrane helix</keyword>
<dbReference type="InterPro" id="IPR028110">
    <property type="entry name" value="TMEM254"/>
</dbReference>
<accession>A0A6J2V9C0</accession>
<evidence type="ECO:0000313" key="8">
    <source>
        <dbReference type="RefSeq" id="XP_030628482.1"/>
    </source>
</evidence>
<gene>
    <name evidence="8" type="primary">tmem254</name>
</gene>
<evidence type="ECO:0000256" key="5">
    <source>
        <dbReference type="ARBA" id="ARBA00034834"/>
    </source>
</evidence>
<feature type="transmembrane region" description="Helical" evidence="6">
    <location>
        <begin position="92"/>
        <end position="113"/>
    </location>
</feature>
<keyword evidence="7" id="KW-1185">Reference proteome</keyword>
<evidence type="ECO:0000256" key="2">
    <source>
        <dbReference type="ARBA" id="ARBA00022692"/>
    </source>
</evidence>
<dbReference type="PANTHER" id="PTHR34104:SF3">
    <property type="entry name" value="TRANSMEMBRANE PROTEIN 254"/>
    <property type="match status" value="1"/>
</dbReference>
<dbReference type="OrthoDB" id="9984821at2759"/>
<dbReference type="AlphaFoldDB" id="A0A6J2V9C0"/>
<evidence type="ECO:0000256" key="3">
    <source>
        <dbReference type="ARBA" id="ARBA00022989"/>
    </source>
</evidence>
<dbReference type="Pfam" id="PF14934">
    <property type="entry name" value="TMEM254"/>
    <property type="match status" value="1"/>
</dbReference>
<evidence type="ECO:0000256" key="1">
    <source>
        <dbReference type="ARBA" id="ARBA00004141"/>
    </source>
</evidence>
<dbReference type="PANTHER" id="PTHR34104">
    <property type="entry name" value="TRANSMEMBRANE PROTEIN 254"/>
    <property type="match status" value="1"/>
</dbReference>
<dbReference type="InParanoid" id="A0A6J2V9C0"/>
<dbReference type="CTD" id="80195"/>
<feature type="transmembrane region" description="Helical" evidence="6">
    <location>
        <begin position="15"/>
        <end position="33"/>
    </location>
</feature>
<dbReference type="Proteomes" id="UP000504632">
    <property type="component" value="Chromosome 4"/>
</dbReference>
<dbReference type="GeneID" id="115810646"/>
<evidence type="ECO:0000313" key="7">
    <source>
        <dbReference type="Proteomes" id="UP000504632"/>
    </source>
</evidence>
<evidence type="ECO:0000256" key="6">
    <source>
        <dbReference type="SAM" id="Phobius"/>
    </source>
</evidence>
<dbReference type="RefSeq" id="XP_030628482.1">
    <property type="nucleotide sequence ID" value="XM_030772622.1"/>
</dbReference>
<dbReference type="GO" id="GO:0016020">
    <property type="term" value="C:membrane"/>
    <property type="evidence" value="ECO:0007669"/>
    <property type="project" value="UniProtKB-SubCell"/>
</dbReference>
<organism evidence="7 8">
    <name type="scientific">Chanos chanos</name>
    <name type="common">Milkfish</name>
    <name type="synonym">Mugil chanos</name>
    <dbReference type="NCBI Taxonomy" id="29144"/>
    <lineage>
        <taxon>Eukaryota</taxon>
        <taxon>Metazoa</taxon>
        <taxon>Chordata</taxon>
        <taxon>Craniata</taxon>
        <taxon>Vertebrata</taxon>
        <taxon>Euteleostomi</taxon>
        <taxon>Actinopterygii</taxon>
        <taxon>Neopterygii</taxon>
        <taxon>Teleostei</taxon>
        <taxon>Ostariophysi</taxon>
        <taxon>Gonorynchiformes</taxon>
        <taxon>Chanidae</taxon>
        <taxon>Chanos</taxon>
    </lineage>
</organism>
<reference evidence="8" key="1">
    <citation type="submission" date="2025-08" db="UniProtKB">
        <authorList>
            <consortium name="RefSeq"/>
        </authorList>
    </citation>
    <scope>IDENTIFICATION</scope>
</reference>
<name>A0A6J2V9C0_CHACN</name>
<sequence length="124" mass="14440">MAKSDGYAYFRRTSLFWIITVTLSMGYFTWTVFWPSEVPYGSLGPLGSLSKYLVDNHYHYMYYGWWMSWAVHMMEAILALKMCGDKGIESALARTLWFGQTFLFGFASLGLLLKYKPDKRAKQQ</sequence>
<proteinExistence type="predicted"/>
<evidence type="ECO:0000256" key="4">
    <source>
        <dbReference type="ARBA" id="ARBA00023136"/>
    </source>
</evidence>
<keyword evidence="2 6" id="KW-0812">Transmembrane</keyword>
<comment type="subcellular location">
    <subcellularLocation>
        <location evidence="1">Membrane</location>
        <topology evidence="1">Multi-pass membrane protein</topology>
    </subcellularLocation>
</comment>
<protein>
    <recommendedName>
        <fullName evidence="5">Transmembrane protein 254</fullName>
    </recommendedName>
</protein>